<reference evidence="3" key="1">
    <citation type="submission" date="2022-04" db="EMBL/GenBank/DDBJ databases">
        <title>Roseomonas acroporae sp. nov., isolated from coral Acropora digitifera.</title>
        <authorList>
            <person name="Sun H."/>
        </authorList>
    </citation>
    <scope>NUCLEOTIDE SEQUENCE</scope>
    <source>
        <strain evidence="3">NAR14</strain>
    </source>
</reference>
<dbReference type="AlphaFoldDB" id="A0A9X1Y9F1"/>
<gene>
    <name evidence="3" type="ORF">M0638_14145</name>
</gene>
<dbReference type="EMBL" id="JALPRX010000060">
    <property type="protein sequence ID" value="MCK8785527.1"/>
    <property type="molecule type" value="Genomic_DNA"/>
</dbReference>
<protein>
    <recommendedName>
        <fullName evidence="5">Translation initiation factor IF-2</fullName>
    </recommendedName>
</protein>
<keyword evidence="2" id="KW-0732">Signal</keyword>
<evidence type="ECO:0008006" key="5">
    <source>
        <dbReference type="Google" id="ProtNLM"/>
    </source>
</evidence>
<evidence type="ECO:0000313" key="3">
    <source>
        <dbReference type="EMBL" id="MCK8785527.1"/>
    </source>
</evidence>
<evidence type="ECO:0000313" key="4">
    <source>
        <dbReference type="Proteomes" id="UP001139516"/>
    </source>
</evidence>
<evidence type="ECO:0000256" key="1">
    <source>
        <dbReference type="SAM" id="MobiDB-lite"/>
    </source>
</evidence>
<dbReference type="RefSeq" id="WP_248667651.1">
    <property type="nucleotide sequence ID" value="NZ_JALPRX010000060.1"/>
</dbReference>
<sequence>MRRAILLATLLLLPVPGRAQGWDASMRPGPPEGVAVPAWGAPARAAPAARAAPGWPRSGLPGADIPAWTDSATAPPAGAGGRARTVSAAPYRPRPAPSYRRTAPRYASSAPAALPAMPAAPAPLPPLEPDRGWLPVGEYTASSRPFFDAFRAREREWIMRGAGWSY</sequence>
<keyword evidence="4" id="KW-1185">Reference proteome</keyword>
<organism evidence="3 4">
    <name type="scientific">Roseomonas acroporae</name>
    <dbReference type="NCBI Taxonomy" id="2937791"/>
    <lineage>
        <taxon>Bacteria</taxon>
        <taxon>Pseudomonadati</taxon>
        <taxon>Pseudomonadota</taxon>
        <taxon>Alphaproteobacteria</taxon>
        <taxon>Acetobacterales</taxon>
        <taxon>Roseomonadaceae</taxon>
        <taxon>Roseomonas</taxon>
    </lineage>
</organism>
<evidence type="ECO:0000256" key="2">
    <source>
        <dbReference type="SAM" id="SignalP"/>
    </source>
</evidence>
<feature type="chain" id="PRO_5040931153" description="Translation initiation factor IF-2" evidence="2">
    <location>
        <begin position="20"/>
        <end position="166"/>
    </location>
</feature>
<feature type="signal peptide" evidence="2">
    <location>
        <begin position="1"/>
        <end position="19"/>
    </location>
</feature>
<comment type="caution">
    <text evidence="3">The sequence shown here is derived from an EMBL/GenBank/DDBJ whole genome shotgun (WGS) entry which is preliminary data.</text>
</comment>
<proteinExistence type="predicted"/>
<dbReference type="Proteomes" id="UP001139516">
    <property type="component" value="Unassembled WGS sequence"/>
</dbReference>
<accession>A0A9X1Y9F1</accession>
<name>A0A9X1Y9F1_9PROT</name>
<feature type="region of interest" description="Disordered" evidence="1">
    <location>
        <begin position="65"/>
        <end position="105"/>
    </location>
</feature>
<feature type="compositionally biased region" description="Low complexity" evidence="1">
    <location>
        <begin position="72"/>
        <end position="105"/>
    </location>
</feature>